<dbReference type="Pfam" id="PF02412">
    <property type="entry name" value="TSP_3"/>
    <property type="match status" value="2"/>
</dbReference>
<evidence type="ECO:0000313" key="4">
    <source>
        <dbReference type="EMBL" id="KKK66726.1"/>
    </source>
</evidence>
<reference evidence="4" key="1">
    <citation type="journal article" date="2015" name="Nature">
        <title>Complex archaea that bridge the gap between prokaryotes and eukaryotes.</title>
        <authorList>
            <person name="Spang A."/>
            <person name="Saw J.H."/>
            <person name="Jorgensen S.L."/>
            <person name="Zaremba-Niedzwiedzka K."/>
            <person name="Martijn J."/>
            <person name="Lind A.E."/>
            <person name="van Eijk R."/>
            <person name="Schleper C."/>
            <person name="Guy L."/>
            <person name="Ettema T.J."/>
        </authorList>
    </citation>
    <scope>NUCLEOTIDE SEQUENCE</scope>
</reference>
<dbReference type="InterPro" id="IPR003367">
    <property type="entry name" value="Thrombospondin_3-like_rpt"/>
</dbReference>
<keyword evidence="3" id="KW-0812">Transmembrane</keyword>
<comment type="caution">
    <text evidence="4">The sequence shown here is derived from an EMBL/GenBank/DDBJ whole genome shotgun (WGS) entry which is preliminary data.</text>
</comment>
<feature type="region of interest" description="Disordered" evidence="2">
    <location>
        <begin position="1"/>
        <end position="36"/>
    </location>
</feature>
<keyword evidence="3" id="KW-0472">Membrane</keyword>
<dbReference type="InterPro" id="IPR028974">
    <property type="entry name" value="TSP_type-3_rpt"/>
</dbReference>
<feature type="non-terminal residue" evidence="4">
    <location>
        <position position="373"/>
    </location>
</feature>
<sequence length="373" mass="39064">SDTVPFLDTEEDDPDAEGFGTEDYAEDKDGSGLQDGFEKYPEFITRVLDDIPGDEVGQPLQPIRRTAGITVVAGVTVLLQFLIFEPGTFIDEAIPNDAELGYPTVTLLQNAGDPDADPIPSAITDFCTPLTTVNTTYGFSKDNPCTDEAVPVDKLDPLCEVTGATFEIPEEATTTPDESGVALFTNPQDGTYTFTLIAVGQRDADNDGLENSLDTCNFVANVGDARIKGEGDEDADGLDAACDPLDDLLAGGANSDEDLDGYTNRQDNCPRVPNGENEDNQRDTDDDFIGDACDPNPDDPDTEGELTIVELSQEVIIGTGEGPGGPPEGFEDGAGDGDDDGGSLGIGIIILIIIAAVIAVGGGAFLLTRRGGG</sequence>
<feature type="region of interest" description="Disordered" evidence="2">
    <location>
        <begin position="318"/>
        <end position="338"/>
    </location>
</feature>
<evidence type="ECO:0000256" key="1">
    <source>
        <dbReference type="ARBA" id="ARBA00022729"/>
    </source>
</evidence>
<dbReference type="Gene3D" id="4.10.1080.10">
    <property type="entry name" value="TSP type-3 repeat"/>
    <property type="match status" value="1"/>
</dbReference>
<feature type="transmembrane region" description="Helical" evidence="3">
    <location>
        <begin position="344"/>
        <end position="367"/>
    </location>
</feature>
<keyword evidence="3" id="KW-1133">Transmembrane helix</keyword>
<feature type="region of interest" description="Disordered" evidence="2">
    <location>
        <begin position="249"/>
        <end position="304"/>
    </location>
</feature>
<feature type="non-terminal residue" evidence="4">
    <location>
        <position position="1"/>
    </location>
</feature>
<feature type="compositionally biased region" description="Acidic residues" evidence="2">
    <location>
        <begin position="329"/>
        <end position="338"/>
    </location>
</feature>
<gene>
    <name evidence="4" type="ORF">LCGC14_2961190</name>
</gene>
<keyword evidence="1" id="KW-0732">Signal</keyword>
<accession>A0A0F9A3G8</accession>
<name>A0A0F9A3G8_9ZZZZ</name>
<evidence type="ECO:0000256" key="3">
    <source>
        <dbReference type="SAM" id="Phobius"/>
    </source>
</evidence>
<proteinExistence type="predicted"/>
<protein>
    <submittedName>
        <fullName evidence="4">Uncharacterized protein</fullName>
    </submittedName>
</protein>
<dbReference type="AlphaFoldDB" id="A0A0F9A3G8"/>
<evidence type="ECO:0000256" key="2">
    <source>
        <dbReference type="SAM" id="MobiDB-lite"/>
    </source>
</evidence>
<organism evidence="4">
    <name type="scientific">marine sediment metagenome</name>
    <dbReference type="NCBI Taxonomy" id="412755"/>
    <lineage>
        <taxon>unclassified sequences</taxon>
        <taxon>metagenomes</taxon>
        <taxon>ecological metagenomes</taxon>
    </lineage>
</organism>
<dbReference type="GO" id="GO:0005509">
    <property type="term" value="F:calcium ion binding"/>
    <property type="evidence" value="ECO:0007669"/>
    <property type="project" value="InterPro"/>
</dbReference>
<dbReference type="EMBL" id="LAZR01059944">
    <property type="protein sequence ID" value="KKK66726.1"/>
    <property type="molecule type" value="Genomic_DNA"/>
</dbReference>
<dbReference type="GO" id="GO:0007155">
    <property type="term" value="P:cell adhesion"/>
    <property type="evidence" value="ECO:0007669"/>
    <property type="project" value="InterPro"/>
</dbReference>